<dbReference type="InterPro" id="IPR011464">
    <property type="entry name" value="DUF1570"/>
</dbReference>
<organism evidence="2 3">
    <name type="scientific">Symmachiella dynata</name>
    <dbReference type="NCBI Taxonomy" id="2527995"/>
    <lineage>
        <taxon>Bacteria</taxon>
        <taxon>Pseudomonadati</taxon>
        <taxon>Planctomycetota</taxon>
        <taxon>Planctomycetia</taxon>
        <taxon>Planctomycetales</taxon>
        <taxon>Planctomycetaceae</taxon>
        <taxon>Symmachiella</taxon>
    </lineage>
</organism>
<protein>
    <recommendedName>
        <fullName evidence="1">DUF1570 domain-containing protein</fullName>
    </recommendedName>
</protein>
<gene>
    <name evidence="2" type="ORF">Mal52_49790</name>
</gene>
<dbReference type="KEGG" id="sdyn:Mal52_49790"/>
<dbReference type="Proteomes" id="UP000319383">
    <property type="component" value="Chromosome"/>
</dbReference>
<sequence>MRPTTTTCRFQHGLRQLPMVWLCGLTLILLAGCHSAGSGNGISKLMGKRESDGGLPQRHSVAAEQLVVMSDLKLGAKHPLVEELKVLREQVHEKLQLPEDETGEKVTVYLFSNEMEYRKYIEETYPGLPFRRAYFIGTPDKLAVYTFWGDKIREDLRHEFTHGLLHASLQTVPLWLDEGLAEYFEVPGVEPGTVNNEYAVRLARAVQSGWRPDIRRLERLEKVEQMHRADYRESWAWVHFMLHSTPDGKQVLLDYLQSLHETSHPDLLSTSLVAALPEADARFLNYVATLNTYRDWLSTPSQEQFTGTKRRETVSRANAP</sequence>
<name>A0A517ZVF2_9PLAN</name>
<accession>A0A517ZVF2</accession>
<proteinExistence type="predicted"/>
<keyword evidence="3" id="KW-1185">Reference proteome</keyword>
<feature type="domain" description="DUF1570" evidence="1">
    <location>
        <begin position="165"/>
        <end position="247"/>
    </location>
</feature>
<dbReference type="AlphaFoldDB" id="A0A517ZVF2"/>
<dbReference type="EMBL" id="CP036276">
    <property type="protein sequence ID" value="QDU46458.1"/>
    <property type="molecule type" value="Genomic_DNA"/>
</dbReference>
<evidence type="ECO:0000313" key="2">
    <source>
        <dbReference type="EMBL" id="QDU46458.1"/>
    </source>
</evidence>
<dbReference type="Pfam" id="PF07607">
    <property type="entry name" value="DUF1570"/>
    <property type="match status" value="1"/>
</dbReference>
<dbReference type="PROSITE" id="PS51257">
    <property type="entry name" value="PROKAR_LIPOPROTEIN"/>
    <property type="match status" value="1"/>
</dbReference>
<evidence type="ECO:0000259" key="1">
    <source>
        <dbReference type="Pfam" id="PF07607"/>
    </source>
</evidence>
<reference evidence="2 3" key="1">
    <citation type="submission" date="2019-02" db="EMBL/GenBank/DDBJ databases">
        <title>Deep-cultivation of Planctomycetes and their phenomic and genomic characterization uncovers novel biology.</title>
        <authorList>
            <person name="Wiegand S."/>
            <person name="Jogler M."/>
            <person name="Boedeker C."/>
            <person name="Pinto D."/>
            <person name="Vollmers J."/>
            <person name="Rivas-Marin E."/>
            <person name="Kohn T."/>
            <person name="Peeters S.H."/>
            <person name="Heuer A."/>
            <person name="Rast P."/>
            <person name="Oberbeckmann S."/>
            <person name="Bunk B."/>
            <person name="Jeske O."/>
            <person name="Meyerdierks A."/>
            <person name="Storesund J.E."/>
            <person name="Kallscheuer N."/>
            <person name="Luecker S."/>
            <person name="Lage O.M."/>
            <person name="Pohl T."/>
            <person name="Merkel B.J."/>
            <person name="Hornburger P."/>
            <person name="Mueller R.-W."/>
            <person name="Bruemmer F."/>
            <person name="Labrenz M."/>
            <person name="Spormann A.M."/>
            <person name="Op den Camp H."/>
            <person name="Overmann J."/>
            <person name="Amann R."/>
            <person name="Jetten M.S.M."/>
            <person name="Mascher T."/>
            <person name="Medema M.H."/>
            <person name="Devos D.P."/>
            <person name="Kaster A.-K."/>
            <person name="Ovreas L."/>
            <person name="Rohde M."/>
            <person name="Galperin M.Y."/>
            <person name="Jogler C."/>
        </authorList>
    </citation>
    <scope>NUCLEOTIDE SEQUENCE [LARGE SCALE GENOMIC DNA]</scope>
    <source>
        <strain evidence="2 3">Mal52</strain>
    </source>
</reference>
<evidence type="ECO:0000313" key="3">
    <source>
        <dbReference type="Proteomes" id="UP000319383"/>
    </source>
</evidence>